<dbReference type="SUPFAM" id="SSF46785">
    <property type="entry name" value="Winged helix' DNA-binding domain"/>
    <property type="match status" value="1"/>
</dbReference>
<dbReference type="SMART" id="SM00866">
    <property type="entry name" value="UTRA"/>
    <property type="match status" value="1"/>
</dbReference>
<dbReference type="SMART" id="SM00345">
    <property type="entry name" value="HTH_GNTR"/>
    <property type="match status" value="1"/>
</dbReference>
<evidence type="ECO:0000256" key="3">
    <source>
        <dbReference type="ARBA" id="ARBA00023163"/>
    </source>
</evidence>
<keyword evidence="3" id="KW-0804">Transcription</keyword>
<sequence>MTSQTTAKFRRIADDFRTRILSGELRAGDEVPSERALAIEYDVSRPTATKALALLRTEGFLNSVQGSGTFVADLDVHRRPGDRYARAKRAGRIYSGNERAEIVAAEVVEQPPAHVVRGLALPEGTAAIRRHRITWDGDERTEVSTSWFSAQLASTAPRLLSTERIRTGTVAYVEEQTGRTARYARDRMTARSAGKEDAAELGLAKPSTPVLVVEHIVYDGADAPIEFAEAVYPPGRYTAEQRYDLT</sequence>
<keyword evidence="1" id="KW-0805">Transcription regulation</keyword>
<feature type="domain" description="HTH gntR-type" evidence="4">
    <location>
        <begin position="6"/>
        <end position="74"/>
    </location>
</feature>
<keyword evidence="6" id="KW-1185">Reference proteome</keyword>
<name>A0ABZ2MIB6_9MICO</name>
<gene>
    <name evidence="5" type="ORF">V1351_01435</name>
</gene>
<dbReference type="InterPro" id="IPR036388">
    <property type="entry name" value="WH-like_DNA-bd_sf"/>
</dbReference>
<evidence type="ECO:0000259" key="4">
    <source>
        <dbReference type="PROSITE" id="PS50949"/>
    </source>
</evidence>
<dbReference type="PANTHER" id="PTHR44846">
    <property type="entry name" value="MANNOSYL-D-GLYCERATE TRANSPORT/METABOLISM SYSTEM REPRESSOR MNGR-RELATED"/>
    <property type="match status" value="1"/>
</dbReference>
<keyword evidence="2" id="KW-0238">DNA-binding</keyword>
<dbReference type="RefSeq" id="WP_338750036.1">
    <property type="nucleotide sequence ID" value="NZ_CP144913.1"/>
</dbReference>
<dbReference type="PRINTS" id="PR00035">
    <property type="entry name" value="HTHGNTR"/>
</dbReference>
<dbReference type="InterPro" id="IPR036390">
    <property type="entry name" value="WH_DNA-bd_sf"/>
</dbReference>
<organism evidence="5 6">
    <name type="scientific">Janibacter alittae</name>
    <dbReference type="NCBI Taxonomy" id="3115209"/>
    <lineage>
        <taxon>Bacteria</taxon>
        <taxon>Bacillati</taxon>
        <taxon>Actinomycetota</taxon>
        <taxon>Actinomycetes</taxon>
        <taxon>Micrococcales</taxon>
        <taxon>Intrasporangiaceae</taxon>
        <taxon>Janibacter</taxon>
    </lineage>
</organism>
<dbReference type="Pfam" id="PF00392">
    <property type="entry name" value="GntR"/>
    <property type="match status" value="1"/>
</dbReference>
<evidence type="ECO:0000256" key="1">
    <source>
        <dbReference type="ARBA" id="ARBA00023015"/>
    </source>
</evidence>
<dbReference type="PANTHER" id="PTHR44846:SF17">
    <property type="entry name" value="GNTR-FAMILY TRANSCRIPTIONAL REGULATOR"/>
    <property type="match status" value="1"/>
</dbReference>
<dbReference type="CDD" id="cd07377">
    <property type="entry name" value="WHTH_GntR"/>
    <property type="match status" value="1"/>
</dbReference>
<reference evidence="5 6" key="1">
    <citation type="submission" date="2024-02" db="EMBL/GenBank/DDBJ databases">
        <title>Janibacter sp. nov., isolated from gut of marine sandworm.</title>
        <authorList>
            <person name="Kim B."/>
            <person name="Jun M.O."/>
            <person name="Shin N.-R."/>
        </authorList>
    </citation>
    <scope>NUCLEOTIDE SEQUENCE [LARGE SCALE GENOMIC DNA]</scope>
    <source>
        <strain evidence="5 6">A1S7</strain>
    </source>
</reference>
<dbReference type="SUPFAM" id="SSF64288">
    <property type="entry name" value="Chorismate lyase-like"/>
    <property type="match status" value="1"/>
</dbReference>
<evidence type="ECO:0000313" key="6">
    <source>
        <dbReference type="Proteomes" id="UP001382727"/>
    </source>
</evidence>
<dbReference type="EMBL" id="CP144913">
    <property type="protein sequence ID" value="WXB76748.1"/>
    <property type="molecule type" value="Genomic_DNA"/>
</dbReference>
<dbReference type="Proteomes" id="UP001382727">
    <property type="component" value="Chromosome"/>
</dbReference>
<evidence type="ECO:0000256" key="2">
    <source>
        <dbReference type="ARBA" id="ARBA00023125"/>
    </source>
</evidence>
<proteinExistence type="predicted"/>
<dbReference type="InterPro" id="IPR011663">
    <property type="entry name" value="UTRA"/>
</dbReference>
<protein>
    <submittedName>
        <fullName evidence="5">GntR family transcriptional regulator</fullName>
    </submittedName>
</protein>
<dbReference type="InterPro" id="IPR028978">
    <property type="entry name" value="Chorismate_lyase_/UTRA_dom_sf"/>
</dbReference>
<dbReference type="PROSITE" id="PS50949">
    <property type="entry name" value="HTH_GNTR"/>
    <property type="match status" value="1"/>
</dbReference>
<dbReference type="Gene3D" id="3.40.1410.10">
    <property type="entry name" value="Chorismate lyase-like"/>
    <property type="match status" value="1"/>
</dbReference>
<evidence type="ECO:0000313" key="5">
    <source>
        <dbReference type="EMBL" id="WXB76748.1"/>
    </source>
</evidence>
<dbReference type="Pfam" id="PF07702">
    <property type="entry name" value="UTRA"/>
    <property type="match status" value="1"/>
</dbReference>
<accession>A0ABZ2MIB6</accession>
<dbReference type="Gene3D" id="1.10.10.10">
    <property type="entry name" value="Winged helix-like DNA-binding domain superfamily/Winged helix DNA-binding domain"/>
    <property type="match status" value="1"/>
</dbReference>
<dbReference type="InterPro" id="IPR050679">
    <property type="entry name" value="Bact_HTH_transcr_reg"/>
</dbReference>
<dbReference type="InterPro" id="IPR000524">
    <property type="entry name" value="Tscrpt_reg_HTH_GntR"/>
</dbReference>